<name>A0AAD6VMN8_9AGAR</name>
<feature type="region of interest" description="Disordered" evidence="1">
    <location>
        <begin position="405"/>
        <end position="426"/>
    </location>
</feature>
<sequence length="553" mass="59976">MLSSLLSSSSSACLESLLLLTPGSPRFSVAGRLSYFAAAPHPFFSPVTSQQEPESDIGLQSPGSISSVSNVAITYSDLVASSQRYSWPGTPELEAGPRVPVQRQRSWGESSLVQDGSRRPTTPRQDLTDGRCASILQVLSTSSTAEEIDIRPIDLFNPGLGIGLGLTMPLPLVKGPRSTDEYKIIPIKEVAPGSLSKFYVKKALASQRSDTMCPVPDTSPAQIESPVQSFVEVAGSSFFTKKTLDSQRLEIASPNPSFGPEPSSIVNQAHISAIACPRPRFPSAQPMQSPIHRPKLIPANAFPSPVLGSPQYLADSDTPSAETPSPDPRPFSVPTPRRFKHAGLGIGLGLPSSMRCSDARARVRLPSVPEEEIDVGVKTAPALTKAEQLAQLGRGLPSTSPFALQKQASALSPEPQPQPQKPGNSRIHSTVHELFGTRRFAKRPLFAIPEVRSREASEEAREAAEIAQENMCTSPQRPQHEASTTRPLLSPIMLLAAQSVLEEDRKYRKKEGLGKMQRSEMSPTMRLSLLVEEEQRRQGGTLEKAPKRFKFLF</sequence>
<evidence type="ECO:0000256" key="1">
    <source>
        <dbReference type="SAM" id="MobiDB-lite"/>
    </source>
</evidence>
<feature type="region of interest" description="Disordered" evidence="1">
    <location>
        <begin position="89"/>
        <end position="127"/>
    </location>
</feature>
<organism evidence="2 3">
    <name type="scientific">Mycena pura</name>
    <dbReference type="NCBI Taxonomy" id="153505"/>
    <lineage>
        <taxon>Eukaryota</taxon>
        <taxon>Fungi</taxon>
        <taxon>Dikarya</taxon>
        <taxon>Basidiomycota</taxon>
        <taxon>Agaricomycotina</taxon>
        <taxon>Agaricomycetes</taxon>
        <taxon>Agaricomycetidae</taxon>
        <taxon>Agaricales</taxon>
        <taxon>Marasmiineae</taxon>
        <taxon>Mycenaceae</taxon>
        <taxon>Mycena</taxon>
    </lineage>
</organism>
<dbReference type="AlphaFoldDB" id="A0AAD6VMN8"/>
<reference evidence="2" key="1">
    <citation type="submission" date="2023-03" db="EMBL/GenBank/DDBJ databases">
        <title>Massive genome expansion in bonnet fungi (Mycena s.s.) driven by repeated elements and novel gene families across ecological guilds.</title>
        <authorList>
            <consortium name="Lawrence Berkeley National Laboratory"/>
            <person name="Harder C.B."/>
            <person name="Miyauchi S."/>
            <person name="Viragh M."/>
            <person name="Kuo A."/>
            <person name="Thoen E."/>
            <person name="Andreopoulos B."/>
            <person name="Lu D."/>
            <person name="Skrede I."/>
            <person name="Drula E."/>
            <person name="Henrissat B."/>
            <person name="Morin E."/>
            <person name="Kohler A."/>
            <person name="Barry K."/>
            <person name="LaButti K."/>
            <person name="Morin E."/>
            <person name="Salamov A."/>
            <person name="Lipzen A."/>
            <person name="Mereny Z."/>
            <person name="Hegedus B."/>
            <person name="Baldrian P."/>
            <person name="Stursova M."/>
            <person name="Weitz H."/>
            <person name="Taylor A."/>
            <person name="Grigoriev I.V."/>
            <person name="Nagy L.G."/>
            <person name="Martin F."/>
            <person name="Kauserud H."/>
        </authorList>
    </citation>
    <scope>NUCLEOTIDE SEQUENCE</scope>
    <source>
        <strain evidence="2">9144</strain>
    </source>
</reference>
<feature type="region of interest" description="Disordered" evidence="1">
    <location>
        <begin position="307"/>
        <end position="336"/>
    </location>
</feature>
<dbReference type="Proteomes" id="UP001219525">
    <property type="component" value="Unassembled WGS sequence"/>
</dbReference>
<accession>A0AAD6VMN8</accession>
<protein>
    <submittedName>
        <fullName evidence="2">Uncharacterized protein</fullName>
    </submittedName>
</protein>
<proteinExistence type="predicted"/>
<comment type="caution">
    <text evidence="2">The sequence shown here is derived from an EMBL/GenBank/DDBJ whole genome shotgun (WGS) entry which is preliminary data.</text>
</comment>
<evidence type="ECO:0000313" key="3">
    <source>
        <dbReference type="Proteomes" id="UP001219525"/>
    </source>
</evidence>
<keyword evidence="3" id="KW-1185">Reference proteome</keyword>
<evidence type="ECO:0000313" key="2">
    <source>
        <dbReference type="EMBL" id="KAJ7217729.1"/>
    </source>
</evidence>
<dbReference type="EMBL" id="JARJCW010000013">
    <property type="protein sequence ID" value="KAJ7217729.1"/>
    <property type="molecule type" value="Genomic_DNA"/>
</dbReference>
<feature type="compositionally biased region" description="Polar residues" evidence="1">
    <location>
        <begin position="103"/>
        <end position="125"/>
    </location>
</feature>
<gene>
    <name evidence="2" type="ORF">GGX14DRAFT_438063</name>
</gene>